<dbReference type="GO" id="GO:0032968">
    <property type="term" value="P:positive regulation of transcription elongation by RNA polymerase II"/>
    <property type="evidence" value="ECO:0007669"/>
    <property type="project" value="TreeGrafter"/>
</dbReference>
<dbReference type="SUPFAM" id="SSF46785">
    <property type="entry name" value="Winged helix' DNA-binding domain"/>
    <property type="match status" value="1"/>
</dbReference>
<name>A0A674HZ97_9SAUR</name>
<evidence type="ECO:0000259" key="1">
    <source>
        <dbReference type="Pfam" id="PF10390"/>
    </source>
</evidence>
<dbReference type="InterPro" id="IPR042065">
    <property type="entry name" value="E3_ELL-like"/>
</dbReference>
<dbReference type="Ensembl" id="ENSTMTT00000002449.1">
    <property type="protein sequence ID" value="ENSTMTP00000002361.1"/>
    <property type="gene ID" value="ENSTMTG00000001841.1"/>
</dbReference>
<dbReference type="Gene3D" id="1.10.10.2670">
    <property type="entry name" value="E3 ubiquitin-protein ligase"/>
    <property type="match status" value="1"/>
</dbReference>
<organism evidence="2 3">
    <name type="scientific">Terrapene triunguis</name>
    <name type="common">Three-toed box turtle</name>
    <dbReference type="NCBI Taxonomy" id="2587831"/>
    <lineage>
        <taxon>Eukaryota</taxon>
        <taxon>Metazoa</taxon>
        <taxon>Chordata</taxon>
        <taxon>Craniata</taxon>
        <taxon>Vertebrata</taxon>
        <taxon>Euteleostomi</taxon>
        <taxon>Archelosauria</taxon>
        <taxon>Testudinata</taxon>
        <taxon>Testudines</taxon>
        <taxon>Cryptodira</taxon>
        <taxon>Durocryptodira</taxon>
        <taxon>Testudinoidea</taxon>
        <taxon>Emydidae</taxon>
        <taxon>Terrapene</taxon>
    </lineage>
</organism>
<dbReference type="GeneTree" id="ENSGT00940000155914"/>
<reference evidence="2" key="1">
    <citation type="submission" date="2025-08" db="UniProtKB">
        <authorList>
            <consortium name="Ensembl"/>
        </authorList>
    </citation>
    <scope>IDENTIFICATION</scope>
</reference>
<dbReference type="Proteomes" id="UP000472274">
    <property type="component" value="Unplaced"/>
</dbReference>
<evidence type="ECO:0000313" key="2">
    <source>
        <dbReference type="Ensembl" id="ENSTMTP00000002361.1"/>
    </source>
</evidence>
<dbReference type="InParanoid" id="A0A674HZ97"/>
<dbReference type="InterPro" id="IPR036390">
    <property type="entry name" value="WH_DNA-bd_sf"/>
</dbReference>
<dbReference type="InterPro" id="IPR019464">
    <property type="entry name" value="ELL_N"/>
</dbReference>
<evidence type="ECO:0000313" key="3">
    <source>
        <dbReference type="Proteomes" id="UP000472274"/>
    </source>
</evidence>
<proteinExistence type="predicted"/>
<dbReference type="PANTHER" id="PTHR23288">
    <property type="entry name" value="OCCLUDIN AND RNA POLYMERASE II ELONGATION FACTOR ELL"/>
    <property type="match status" value="1"/>
</dbReference>
<accession>A0A674HZ97</accession>
<protein>
    <recommendedName>
        <fullName evidence="1">RNA polymerase II elongation factor ELL N-terminal domain-containing protein</fullName>
    </recommendedName>
</protein>
<dbReference type="GO" id="GO:0006368">
    <property type="term" value="P:transcription elongation by RNA polymerase II"/>
    <property type="evidence" value="ECO:0007669"/>
    <property type="project" value="InterPro"/>
</dbReference>
<dbReference type="GO" id="GO:0000987">
    <property type="term" value="F:cis-regulatory region sequence-specific DNA binding"/>
    <property type="evidence" value="ECO:0007669"/>
    <property type="project" value="TreeGrafter"/>
</dbReference>
<dbReference type="GO" id="GO:0008023">
    <property type="term" value="C:transcription elongation factor complex"/>
    <property type="evidence" value="ECO:0007669"/>
    <property type="project" value="InterPro"/>
</dbReference>
<sequence>MRSLSPGQYIKIPCALGSPGEGARLFTFYLSRYSKDKPQASFDCIRQYVSRLGQSQLDCVGSIQEKITVCATDDSYQLTRARVSQVEKEAWSRAAIEIKPAAPGHGKCVAIPKKLGMSTPLGKCPTGCPAPGGRKCSPMGTDRRVLVKCLVQLLALRPHCKHELLERLNRVQISLKDRAQLLPMLEEVGQLNPRESSYSLKEELFGQVQEDWLGYTAKEQQQVRQLLRRCSPGPRDRELPGCPRLMPKSQLAVGRGWMFQSRGGLQGTRVYSWLQAQKLHSQMVGSHLVPISCAPCHPHAKALTAACPAPWPGCWQGISSPVLG</sequence>
<dbReference type="PANTHER" id="PTHR23288:SF12">
    <property type="entry name" value="RNA POLYMERASE II ELONGATION FACTOR ELL2 ISOFORM X1"/>
    <property type="match status" value="1"/>
</dbReference>
<feature type="domain" description="RNA polymerase II elongation factor ELL N-terminal" evidence="1">
    <location>
        <begin position="9"/>
        <end position="229"/>
    </location>
</feature>
<keyword evidence="3" id="KW-1185">Reference proteome</keyword>
<reference evidence="2" key="2">
    <citation type="submission" date="2025-09" db="UniProtKB">
        <authorList>
            <consortium name="Ensembl"/>
        </authorList>
    </citation>
    <scope>IDENTIFICATION</scope>
</reference>
<dbReference type="InterPro" id="IPR031176">
    <property type="entry name" value="ELL/occludin"/>
</dbReference>
<dbReference type="Pfam" id="PF10390">
    <property type="entry name" value="ELL"/>
    <property type="match status" value="1"/>
</dbReference>
<dbReference type="AlphaFoldDB" id="A0A674HZ97"/>
<dbReference type="GO" id="GO:0042795">
    <property type="term" value="P:snRNA transcription by RNA polymerase II"/>
    <property type="evidence" value="ECO:0007669"/>
    <property type="project" value="TreeGrafter"/>
</dbReference>